<dbReference type="Proteomes" id="UP000237061">
    <property type="component" value="Unassembled WGS sequence"/>
</dbReference>
<dbReference type="Pfam" id="PF00753">
    <property type="entry name" value="Lactamase_B"/>
    <property type="match status" value="1"/>
</dbReference>
<keyword evidence="2" id="KW-0378">Hydrolase</keyword>
<accession>A0A2S3ZTD6</accession>
<dbReference type="SMART" id="SM00849">
    <property type="entry name" value="Lactamase_B"/>
    <property type="match status" value="1"/>
</dbReference>
<dbReference type="InterPro" id="IPR051453">
    <property type="entry name" value="MBL_Glyoxalase_II"/>
</dbReference>
<gene>
    <name evidence="2" type="ORF">CVS27_15695</name>
</gene>
<dbReference type="PANTHER" id="PTHR46233">
    <property type="entry name" value="HYDROXYACYLGLUTATHIONE HYDROLASE GLOC"/>
    <property type="match status" value="1"/>
</dbReference>
<dbReference type="PANTHER" id="PTHR46233:SF1">
    <property type="entry name" value="CONSERVED PROTEIN"/>
    <property type="match status" value="1"/>
</dbReference>
<comment type="caution">
    <text evidence="2">The sequence shown here is derived from an EMBL/GenBank/DDBJ whole genome shotgun (WGS) entry which is preliminary data.</text>
</comment>
<dbReference type="AlphaFoldDB" id="A0A2S3ZTD6"/>
<evidence type="ECO:0000313" key="2">
    <source>
        <dbReference type="EMBL" id="POH72433.1"/>
    </source>
</evidence>
<protein>
    <submittedName>
        <fullName evidence="2">Zn-dependent hydrolase</fullName>
    </submittedName>
</protein>
<dbReference type="SUPFAM" id="SSF56281">
    <property type="entry name" value="Metallo-hydrolase/oxidoreductase"/>
    <property type="match status" value="1"/>
</dbReference>
<dbReference type="GO" id="GO:0016787">
    <property type="term" value="F:hydrolase activity"/>
    <property type="evidence" value="ECO:0007669"/>
    <property type="project" value="UniProtKB-KW"/>
</dbReference>
<dbReference type="CDD" id="cd06262">
    <property type="entry name" value="metallo-hydrolase-like_MBL-fold"/>
    <property type="match status" value="1"/>
</dbReference>
<proteinExistence type="predicted"/>
<evidence type="ECO:0000259" key="1">
    <source>
        <dbReference type="SMART" id="SM00849"/>
    </source>
</evidence>
<organism evidence="2 3">
    <name type="scientific">Arthrobacter glacialis</name>
    <dbReference type="NCBI Taxonomy" id="1664"/>
    <lineage>
        <taxon>Bacteria</taxon>
        <taxon>Bacillati</taxon>
        <taxon>Actinomycetota</taxon>
        <taxon>Actinomycetes</taxon>
        <taxon>Micrococcales</taxon>
        <taxon>Micrococcaceae</taxon>
        <taxon>Arthrobacter</taxon>
    </lineage>
</organism>
<keyword evidence="3" id="KW-1185">Reference proteome</keyword>
<evidence type="ECO:0000313" key="3">
    <source>
        <dbReference type="Proteomes" id="UP000237061"/>
    </source>
</evidence>
<sequence length="224" mass="23191">MDSTLIHDLPQHTVRRAVVSAMANNVYLITAKSTGAQVLIDAADDLPAINSLLHDGAADSSGPTTLAMIATTHQHWDHVRALAALVAQTGAPTAAGAQDAAGIASECGVTTDHAVGDGGKLAVNGIELATVHLRGHTPGSIAYVLRSGSGEQESTLIFSGDSLFPGGVGNTGQDPQRFAQLLDDVQERLFANYGDDAIVLPGHGDATTLGAERPSLADWRERGW</sequence>
<dbReference type="InterPro" id="IPR036866">
    <property type="entry name" value="RibonucZ/Hydroxyglut_hydro"/>
</dbReference>
<dbReference type="InterPro" id="IPR001279">
    <property type="entry name" value="Metallo-B-lactamas"/>
</dbReference>
<reference evidence="2 3" key="1">
    <citation type="submission" date="2018-01" db="EMBL/GenBank/DDBJ databases">
        <title>Arthrobacter sp. nov., from glaciers in China.</title>
        <authorList>
            <person name="Liu Q."/>
            <person name="Xin Y.-H."/>
        </authorList>
    </citation>
    <scope>NUCLEOTIDE SEQUENCE [LARGE SCALE GENOMIC DNA]</scope>
    <source>
        <strain evidence="2 3">HLT2-12-2</strain>
    </source>
</reference>
<dbReference type="Gene3D" id="3.60.15.10">
    <property type="entry name" value="Ribonuclease Z/Hydroxyacylglutathione hydrolase-like"/>
    <property type="match status" value="1"/>
</dbReference>
<name>A0A2S3ZTD6_ARTGL</name>
<feature type="domain" description="Metallo-beta-lactamase" evidence="1">
    <location>
        <begin position="23"/>
        <end position="203"/>
    </location>
</feature>
<dbReference type="EMBL" id="PPXC01000014">
    <property type="protein sequence ID" value="POH72433.1"/>
    <property type="molecule type" value="Genomic_DNA"/>
</dbReference>